<dbReference type="HOGENOM" id="CLU_027402_33_2_6"/>
<accession>C5BHR6</accession>
<evidence type="ECO:0000256" key="1">
    <source>
        <dbReference type="ARBA" id="ARBA00009964"/>
    </source>
</evidence>
<dbReference type="Pfam" id="PF01527">
    <property type="entry name" value="HTH_Tnp_1"/>
    <property type="match status" value="1"/>
</dbReference>
<evidence type="ECO:0000313" key="6">
    <source>
        <dbReference type="Proteomes" id="UP000009080"/>
    </source>
</evidence>
<dbReference type="KEGG" id="ttu:TERTU_1782"/>
<keyword evidence="6" id="KW-1185">Reference proteome</keyword>
<dbReference type="InterPro" id="IPR002514">
    <property type="entry name" value="Transposase_8"/>
</dbReference>
<dbReference type="RefSeq" id="WP_015818494.1">
    <property type="nucleotide sequence ID" value="NC_012997.1"/>
</dbReference>
<name>C5BHR6_TERTT</name>
<proteinExistence type="inferred from homology"/>
<evidence type="ECO:0000313" key="4">
    <source>
        <dbReference type="EMBL" id="ACS93548.1"/>
    </source>
</evidence>
<dbReference type="EMBL" id="CP001614">
    <property type="protein sequence ID" value="ACS93552.1"/>
    <property type="molecule type" value="Genomic_DNA"/>
</dbReference>
<keyword evidence="2" id="KW-0175">Coiled coil</keyword>
<dbReference type="AlphaFoldDB" id="C5BHR6"/>
<dbReference type="GO" id="GO:0006313">
    <property type="term" value="P:DNA transposition"/>
    <property type="evidence" value="ECO:0007669"/>
    <property type="project" value="InterPro"/>
</dbReference>
<dbReference type="EMBL" id="CP001614">
    <property type="protein sequence ID" value="ACS93548.1"/>
    <property type="molecule type" value="Genomic_DNA"/>
</dbReference>
<dbReference type="GO" id="GO:0003677">
    <property type="term" value="F:DNA binding"/>
    <property type="evidence" value="ECO:0007669"/>
    <property type="project" value="InterPro"/>
</dbReference>
<dbReference type="GO" id="GO:0004803">
    <property type="term" value="F:transposase activity"/>
    <property type="evidence" value="ECO:0007669"/>
    <property type="project" value="InterPro"/>
</dbReference>
<evidence type="ECO:0000313" key="3">
    <source>
        <dbReference type="EMBL" id="ACR12382.1"/>
    </source>
</evidence>
<evidence type="ECO:0000256" key="2">
    <source>
        <dbReference type="SAM" id="Coils"/>
    </source>
</evidence>
<reference evidence="3 6" key="1">
    <citation type="journal article" date="2009" name="PLoS ONE">
        <title>The complete genome of Teredinibacter turnerae T7901: an intracellular endosymbiont of marine wood-boring bivalves (shipworms).</title>
        <authorList>
            <person name="Yang J.C."/>
            <person name="Madupu R."/>
            <person name="Durkin A.S."/>
            <person name="Ekborg N.A."/>
            <person name="Pedamallu C.S."/>
            <person name="Hostetler J.B."/>
            <person name="Radune D."/>
            <person name="Toms B.S."/>
            <person name="Henrissat B."/>
            <person name="Coutinho P.M."/>
            <person name="Schwarz S."/>
            <person name="Field L."/>
            <person name="Trindade-Silva A.E."/>
            <person name="Soares C.A.G."/>
            <person name="Elshahawi S."/>
            <person name="Hanora A."/>
            <person name="Schmidt E.W."/>
            <person name="Haygood M.G."/>
            <person name="Posfai J."/>
            <person name="Benner J."/>
            <person name="Madinger C."/>
            <person name="Nove J."/>
            <person name="Anton B."/>
            <person name="Chaudhary K."/>
            <person name="Foster J."/>
            <person name="Holman A."/>
            <person name="Kumar S."/>
            <person name="Lessard P.A."/>
            <person name="Luyten Y.A."/>
            <person name="Slatko B."/>
            <person name="Wood N."/>
            <person name="Wu B."/>
            <person name="Teplitski M."/>
            <person name="Mougous J.D."/>
            <person name="Ward N."/>
            <person name="Eisen J.A."/>
            <person name="Badger J.H."/>
            <person name="Distel D.L."/>
        </authorList>
    </citation>
    <scope>NUCLEOTIDE SEQUENCE [LARGE SCALE GENOMIC DNA]</scope>
    <source>
        <strain evidence="6">ATCC 39867 / T7901</strain>
        <strain evidence="3">T7901</strain>
    </source>
</reference>
<dbReference type="eggNOG" id="COG2963">
    <property type="taxonomic scope" value="Bacteria"/>
</dbReference>
<protein>
    <submittedName>
        <fullName evidence="5">Putative transposase</fullName>
    </submittedName>
    <submittedName>
        <fullName evidence="3">Transposase, OrfA</fullName>
    </submittedName>
</protein>
<dbReference type="Proteomes" id="UP000009080">
    <property type="component" value="Chromosome"/>
</dbReference>
<dbReference type="Gene3D" id="1.10.10.60">
    <property type="entry name" value="Homeodomain-like"/>
    <property type="match status" value="1"/>
</dbReference>
<dbReference type="OrthoDB" id="291972at2"/>
<dbReference type="KEGG" id="ttu:TERTU_1819"/>
<gene>
    <name evidence="4" type="ordered locus">TERTU_1782</name>
    <name evidence="3" type="ordered locus">TERTU_1792</name>
    <name evidence="5" type="ordered locus">TERTU_1819</name>
</gene>
<dbReference type="InterPro" id="IPR009057">
    <property type="entry name" value="Homeodomain-like_sf"/>
</dbReference>
<evidence type="ECO:0000313" key="5">
    <source>
        <dbReference type="EMBL" id="ACS93552.1"/>
    </source>
</evidence>
<dbReference type="EMBL" id="CP001614">
    <property type="protein sequence ID" value="ACR12382.1"/>
    <property type="molecule type" value="Genomic_DNA"/>
</dbReference>
<organism evidence="3 6">
    <name type="scientific">Teredinibacter turnerae (strain ATCC 39867 / T7901)</name>
    <dbReference type="NCBI Taxonomy" id="377629"/>
    <lineage>
        <taxon>Bacteria</taxon>
        <taxon>Pseudomonadati</taxon>
        <taxon>Pseudomonadota</taxon>
        <taxon>Gammaproteobacteria</taxon>
        <taxon>Cellvibrionales</taxon>
        <taxon>Cellvibrionaceae</taxon>
        <taxon>Teredinibacter</taxon>
    </lineage>
</organism>
<feature type="coiled-coil region" evidence="2">
    <location>
        <begin position="68"/>
        <end position="95"/>
    </location>
</feature>
<dbReference type="KEGG" id="ttu:TERTU_1792"/>
<sequence length="111" mass="13157">MARRKHYNSYDDDFKATAVALTEIPGVQANHVAEALDIHEVMLYRWRMEMRRGQIRVKKKNIQIDPDIKSELKRLRKLEREHNLLQEEHALLKKAIQHSLQKKEKSLNSST</sequence>
<comment type="similarity">
    <text evidence="1">Belongs to the transposase 8 family.</text>
</comment>
<dbReference type="STRING" id="377629.TERTU_1782"/>
<dbReference type="SUPFAM" id="SSF46689">
    <property type="entry name" value="Homeodomain-like"/>
    <property type="match status" value="1"/>
</dbReference>